<gene>
    <name evidence="2" type="ORF">WJU16_16725</name>
</gene>
<dbReference type="RefSeq" id="WP_341834624.1">
    <property type="nucleotide sequence ID" value="NZ_CP149822.1"/>
</dbReference>
<dbReference type="EMBL" id="CP149822">
    <property type="protein sequence ID" value="WZN39646.1"/>
    <property type="molecule type" value="Genomic_DNA"/>
</dbReference>
<feature type="domain" description="Aminotransferase class I/classII large" evidence="1">
    <location>
        <begin position="60"/>
        <end position="339"/>
    </location>
</feature>
<dbReference type="Pfam" id="PF00155">
    <property type="entry name" value="Aminotran_1_2"/>
    <property type="match status" value="1"/>
</dbReference>
<accession>A0ABZ2YIU8</accession>
<keyword evidence="2" id="KW-0808">Transferase</keyword>
<keyword evidence="2" id="KW-0032">Aminotransferase</keyword>
<keyword evidence="3" id="KW-1185">Reference proteome</keyword>
<evidence type="ECO:0000313" key="3">
    <source>
        <dbReference type="Proteomes" id="UP001485459"/>
    </source>
</evidence>
<dbReference type="Proteomes" id="UP001485459">
    <property type="component" value="Chromosome"/>
</dbReference>
<proteinExistence type="predicted"/>
<dbReference type="PANTHER" id="PTHR46577">
    <property type="entry name" value="HTH-TYPE TRANSCRIPTIONAL REGULATORY PROTEIN GABR"/>
    <property type="match status" value="1"/>
</dbReference>
<reference evidence="3" key="1">
    <citation type="submission" date="2024-03" db="EMBL/GenBank/DDBJ databases">
        <title>Chitinophaga horti sp. nov., isolated from garden soil.</title>
        <authorList>
            <person name="Lee D.S."/>
            <person name="Han D.M."/>
            <person name="Baek J.H."/>
            <person name="Choi D.G."/>
            <person name="Jeon J.H."/>
            <person name="Jeon C.O."/>
        </authorList>
    </citation>
    <scope>NUCLEOTIDE SEQUENCE [LARGE SCALE GENOMIC DNA]</scope>
    <source>
        <strain evidence="3">GPA1</strain>
    </source>
</reference>
<evidence type="ECO:0000313" key="2">
    <source>
        <dbReference type="EMBL" id="WZN39646.1"/>
    </source>
</evidence>
<dbReference type="Gene3D" id="3.40.640.10">
    <property type="entry name" value="Type I PLP-dependent aspartate aminotransferase-like (Major domain)"/>
    <property type="match status" value="1"/>
</dbReference>
<dbReference type="InterPro" id="IPR015421">
    <property type="entry name" value="PyrdxlP-dep_Trfase_major"/>
</dbReference>
<evidence type="ECO:0000259" key="1">
    <source>
        <dbReference type="Pfam" id="PF00155"/>
    </source>
</evidence>
<dbReference type="InterPro" id="IPR004839">
    <property type="entry name" value="Aminotransferase_I/II_large"/>
</dbReference>
<dbReference type="InterPro" id="IPR015424">
    <property type="entry name" value="PyrdxlP-dep_Trfase"/>
</dbReference>
<dbReference type="PANTHER" id="PTHR46577:SF1">
    <property type="entry name" value="HTH-TYPE TRANSCRIPTIONAL REGULATORY PROTEIN GABR"/>
    <property type="match status" value="1"/>
</dbReference>
<dbReference type="InterPro" id="IPR051446">
    <property type="entry name" value="HTH_trans_reg/aminotransferase"/>
</dbReference>
<dbReference type="GO" id="GO:0008483">
    <property type="term" value="F:transaminase activity"/>
    <property type="evidence" value="ECO:0007669"/>
    <property type="project" value="UniProtKB-KW"/>
</dbReference>
<organism evidence="2 3">
    <name type="scientific">Chitinophaga pollutisoli</name>
    <dbReference type="NCBI Taxonomy" id="3133966"/>
    <lineage>
        <taxon>Bacteria</taxon>
        <taxon>Pseudomonadati</taxon>
        <taxon>Bacteroidota</taxon>
        <taxon>Chitinophagia</taxon>
        <taxon>Chitinophagales</taxon>
        <taxon>Chitinophagaceae</taxon>
        <taxon>Chitinophaga</taxon>
    </lineage>
</organism>
<sequence length="346" mass="38990">MLNLSLNYPSVPAEADIFREYVSQLNDRDQYDLLHPSYTPLDEYSLSALGSHLRFDPAMVAVTPVPSANSGLFTIAKYFRAHTANVAIEPFTFPGWRMIAEDAGYRHHVVESDAEGMLPESLAECIENNSCKLIYLQPTLHNPTNAVMSLERRMAIVNVVRNFPETYIIEDDAYRFLHADPPPSFLELAPDVTLHVYSLSKPFNPMLRAGYLIHPAQLMTGASNFVKMTCSGTSTLFTRFGIHLIANGWLRKLAEQKREAATAGRLLMENYFRGKQYLSHPDSFHYWIPCREPEKVTAFLLSRHIDISNGKMFSLTTNDQFVRVALGGAYDAPQLPDALRTIAEVV</sequence>
<dbReference type="CDD" id="cd00609">
    <property type="entry name" value="AAT_like"/>
    <property type="match status" value="1"/>
</dbReference>
<dbReference type="SUPFAM" id="SSF53383">
    <property type="entry name" value="PLP-dependent transferases"/>
    <property type="match status" value="1"/>
</dbReference>
<protein>
    <submittedName>
        <fullName evidence="2">Aminotransferase class I/II-fold pyridoxal phosphate-dependent enzyme</fullName>
    </submittedName>
</protein>
<name>A0ABZ2YIU8_9BACT</name>